<dbReference type="RefSeq" id="WP_029566799.1">
    <property type="nucleotide sequence ID" value="NZ_JNVC02000005.1"/>
</dbReference>
<evidence type="ECO:0000256" key="10">
    <source>
        <dbReference type="ARBA" id="ARBA00022723"/>
    </source>
</evidence>
<dbReference type="PANTHER" id="PTHR11136">
    <property type="entry name" value="FOLYLPOLYGLUTAMATE SYNTHASE-RELATED"/>
    <property type="match status" value="1"/>
</dbReference>
<dbReference type="GO" id="GO:0046656">
    <property type="term" value="P:folic acid biosynthetic process"/>
    <property type="evidence" value="ECO:0007669"/>
    <property type="project" value="UniProtKB-KW"/>
</dbReference>
<evidence type="ECO:0000256" key="7">
    <source>
        <dbReference type="ARBA" id="ARBA00013025"/>
    </source>
</evidence>
<dbReference type="SUPFAM" id="SSF53244">
    <property type="entry name" value="MurD-like peptide ligases, peptide-binding domain"/>
    <property type="match status" value="1"/>
</dbReference>
<dbReference type="OrthoDB" id="9809356at2"/>
<evidence type="ECO:0000256" key="13">
    <source>
        <dbReference type="ARBA" id="ARBA00022842"/>
    </source>
</evidence>
<dbReference type="Gene3D" id="3.40.1190.10">
    <property type="entry name" value="Mur-like, catalytic domain"/>
    <property type="match status" value="1"/>
</dbReference>
<evidence type="ECO:0000256" key="5">
    <source>
        <dbReference type="ARBA" id="ARBA00011245"/>
    </source>
</evidence>
<reference evidence="21 22" key="1">
    <citation type="journal article" date="2005" name="Int. J. Syst. Evol. Microbiol.">
        <title>Bacillus cibi sp. nov., isolated from jeotgal, a traditional Korean fermented seafood.</title>
        <authorList>
            <person name="Yoon J.H."/>
            <person name="Lee C.H."/>
            <person name="Oh T.K."/>
        </authorList>
    </citation>
    <scope>NUCLEOTIDE SEQUENCE [LARGE SCALE GENOMIC DNA]</scope>
    <source>
        <strain evidence="21 22">DSM 16189</strain>
    </source>
</reference>
<evidence type="ECO:0000259" key="19">
    <source>
        <dbReference type="Pfam" id="PF02875"/>
    </source>
</evidence>
<evidence type="ECO:0000256" key="1">
    <source>
        <dbReference type="ARBA" id="ARBA00001946"/>
    </source>
</evidence>
<comment type="cofactor">
    <cofactor evidence="1">
        <name>Mg(2+)</name>
        <dbReference type="ChEBI" id="CHEBI:18420"/>
    </cofactor>
</comment>
<comment type="subunit">
    <text evidence="5">Monomer.</text>
</comment>
<evidence type="ECO:0000256" key="4">
    <source>
        <dbReference type="ARBA" id="ARBA00008276"/>
    </source>
</evidence>
<dbReference type="InterPro" id="IPR036615">
    <property type="entry name" value="Mur_ligase_C_dom_sf"/>
</dbReference>
<dbReference type="InterPro" id="IPR013221">
    <property type="entry name" value="Mur_ligase_cen"/>
</dbReference>
<comment type="catalytic activity">
    <reaction evidence="16">
        <text>(6S)-5,6,7,8-tetrahydrofolyl-(gamma-L-Glu)(n) + L-glutamate + ATP = (6S)-5,6,7,8-tetrahydrofolyl-(gamma-L-Glu)(n+1) + ADP + phosphate + H(+)</text>
        <dbReference type="Rhea" id="RHEA:10580"/>
        <dbReference type="Rhea" id="RHEA-COMP:14738"/>
        <dbReference type="Rhea" id="RHEA-COMP:14740"/>
        <dbReference type="ChEBI" id="CHEBI:15378"/>
        <dbReference type="ChEBI" id="CHEBI:29985"/>
        <dbReference type="ChEBI" id="CHEBI:30616"/>
        <dbReference type="ChEBI" id="CHEBI:43474"/>
        <dbReference type="ChEBI" id="CHEBI:141005"/>
        <dbReference type="ChEBI" id="CHEBI:456216"/>
        <dbReference type="EC" id="6.3.2.17"/>
    </reaction>
</comment>
<comment type="caution">
    <text evidence="21">The sequence shown here is derived from an EMBL/GenBank/DDBJ whole genome shotgun (WGS) entry which is preliminary data.</text>
</comment>
<dbReference type="AlphaFoldDB" id="A0A084GX12"/>
<dbReference type="Gene3D" id="3.90.190.20">
    <property type="entry name" value="Mur ligase, C-terminal domain"/>
    <property type="match status" value="1"/>
</dbReference>
<feature type="domain" description="Mur ligase central" evidence="20">
    <location>
        <begin position="46"/>
        <end position="271"/>
    </location>
</feature>
<keyword evidence="14" id="KW-0289">Folate biosynthesis</keyword>
<dbReference type="Pfam" id="PF02875">
    <property type="entry name" value="Mur_ligase_C"/>
    <property type="match status" value="1"/>
</dbReference>
<keyword evidence="12 18" id="KW-0067">ATP-binding</keyword>
<organism evidence="21 22">
    <name type="scientific">Metabacillus indicus</name>
    <name type="common">Bacillus indicus</name>
    <dbReference type="NCBI Taxonomy" id="246786"/>
    <lineage>
        <taxon>Bacteria</taxon>
        <taxon>Bacillati</taxon>
        <taxon>Bacillota</taxon>
        <taxon>Bacilli</taxon>
        <taxon>Bacillales</taxon>
        <taxon>Bacillaceae</taxon>
        <taxon>Metabacillus</taxon>
    </lineage>
</organism>
<evidence type="ECO:0000256" key="17">
    <source>
        <dbReference type="ARBA" id="ARBA00049161"/>
    </source>
</evidence>
<dbReference type="EMBL" id="JNVC02000005">
    <property type="protein sequence ID" value="KEZ51874.1"/>
    <property type="molecule type" value="Genomic_DNA"/>
</dbReference>
<evidence type="ECO:0000256" key="16">
    <source>
        <dbReference type="ARBA" id="ARBA00047493"/>
    </source>
</evidence>
<comment type="catalytic activity">
    <reaction evidence="17">
        <text>7,8-dihydropteroate + L-glutamate + ATP = 7,8-dihydrofolate + ADP + phosphate + H(+)</text>
        <dbReference type="Rhea" id="RHEA:23584"/>
        <dbReference type="ChEBI" id="CHEBI:15378"/>
        <dbReference type="ChEBI" id="CHEBI:17839"/>
        <dbReference type="ChEBI" id="CHEBI:29985"/>
        <dbReference type="ChEBI" id="CHEBI:30616"/>
        <dbReference type="ChEBI" id="CHEBI:43474"/>
        <dbReference type="ChEBI" id="CHEBI:57451"/>
        <dbReference type="ChEBI" id="CHEBI:456216"/>
        <dbReference type="EC" id="6.3.2.12"/>
    </reaction>
</comment>
<evidence type="ECO:0000256" key="11">
    <source>
        <dbReference type="ARBA" id="ARBA00022741"/>
    </source>
</evidence>
<comment type="pathway">
    <text evidence="3">Cofactor biosynthesis; tetrahydrofolylpolyglutamate biosynthesis.</text>
</comment>
<evidence type="ECO:0000256" key="6">
    <source>
        <dbReference type="ARBA" id="ARBA00013023"/>
    </source>
</evidence>
<dbReference type="GO" id="GO:0005737">
    <property type="term" value="C:cytoplasm"/>
    <property type="evidence" value="ECO:0007669"/>
    <property type="project" value="TreeGrafter"/>
</dbReference>
<evidence type="ECO:0000256" key="2">
    <source>
        <dbReference type="ARBA" id="ARBA00004799"/>
    </source>
</evidence>
<keyword evidence="10" id="KW-0479">Metal-binding</keyword>
<dbReference type="NCBIfam" id="TIGR01499">
    <property type="entry name" value="folC"/>
    <property type="match status" value="1"/>
</dbReference>
<protein>
    <recommendedName>
        <fullName evidence="8">Dihydrofolate synthase/folylpolyglutamate synthase</fullName>
        <ecNumber evidence="6">6.3.2.12</ecNumber>
        <ecNumber evidence="7">6.3.2.17</ecNumber>
    </recommendedName>
    <alternativeName>
        <fullName evidence="15">Tetrahydrofolylpolyglutamate synthase</fullName>
    </alternativeName>
</protein>
<dbReference type="FunFam" id="3.40.1190.10:FF:000004">
    <property type="entry name" value="Dihydrofolate synthase/folylpolyglutamate synthase"/>
    <property type="match status" value="1"/>
</dbReference>
<evidence type="ECO:0000256" key="3">
    <source>
        <dbReference type="ARBA" id="ARBA00005150"/>
    </source>
</evidence>
<evidence type="ECO:0000256" key="9">
    <source>
        <dbReference type="ARBA" id="ARBA00022598"/>
    </source>
</evidence>
<name>A0A084GX12_METID</name>
<dbReference type="PROSITE" id="PS01011">
    <property type="entry name" value="FOLYLPOLYGLU_SYNT_1"/>
    <property type="match status" value="1"/>
</dbReference>
<dbReference type="InterPro" id="IPR004101">
    <property type="entry name" value="Mur_ligase_C"/>
</dbReference>
<evidence type="ECO:0000256" key="12">
    <source>
        <dbReference type="ARBA" id="ARBA00022840"/>
    </source>
</evidence>
<evidence type="ECO:0000256" key="14">
    <source>
        <dbReference type="ARBA" id="ARBA00022909"/>
    </source>
</evidence>
<evidence type="ECO:0000256" key="8">
    <source>
        <dbReference type="ARBA" id="ARBA00019357"/>
    </source>
</evidence>
<dbReference type="EC" id="6.3.2.17" evidence="7"/>
<dbReference type="PANTHER" id="PTHR11136:SF0">
    <property type="entry name" value="DIHYDROFOLATE SYNTHETASE-RELATED"/>
    <property type="match status" value="1"/>
</dbReference>
<dbReference type="PIRSF" id="PIRSF001563">
    <property type="entry name" value="Folylpolyglu_synth"/>
    <property type="match status" value="1"/>
</dbReference>
<keyword evidence="13" id="KW-0460">Magnesium</keyword>
<dbReference type="InterPro" id="IPR001645">
    <property type="entry name" value="Folylpolyglutamate_synth"/>
</dbReference>
<feature type="domain" description="Mur ligase C-terminal" evidence="19">
    <location>
        <begin position="299"/>
        <end position="416"/>
    </location>
</feature>
<proteinExistence type="inferred from homology"/>
<evidence type="ECO:0000313" key="21">
    <source>
        <dbReference type="EMBL" id="KEZ51874.1"/>
    </source>
</evidence>
<comment type="similarity">
    <text evidence="4 18">Belongs to the folylpolyglutamate synthase family.</text>
</comment>
<dbReference type="STRING" id="246786.GS18_0212260"/>
<sequence>MFQTYEEAVGWIHSRLRFGIKPGLKRMEWLMNRLGNPHKKVKTVHVAGTNGKGSTIAYMRNVLTEAGYKTGTFTSPFLETFNERISMNGIPIPDAEMLFLANTIKPLSDELEQTELGGPTEFEIITAMAFYYFGNHEKTDVLLLETGLGGTLDSTNISEPVLTLITSIGYDHMHILGNTIEEIAGEKAGIIKHGVPMLTAVTDERALNVIKRRATEKNADLFHDSFPVLKHEPLRGGERFDMKTPYHSFEGLEISMRGVHQVQNAALAVMALDYLRVHDLFAAGDEHIRKGLHQTNWSGRFEQVSEYPAIILDGAHNKEGAESLAAVMRRHYAGKRIHVLFSALKDKEYSPMISILAGIADSMHFTTFDFPRAACASELYEACTHPVKSFHEDWKEAIDEMMAAGESGDIYLVTGSLYFISEVRPYCRKISHGN</sequence>
<dbReference type="InterPro" id="IPR036565">
    <property type="entry name" value="Mur-like_cat_sf"/>
</dbReference>
<evidence type="ECO:0000313" key="22">
    <source>
        <dbReference type="Proteomes" id="UP000028549"/>
    </source>
</evidence>
<dbReference type="SUPFAM" id="SSF53623">
    <property type="entry name" value="MurD-like peptide ligases, catalytic domain"/>
    <property type="match status" value="1"/>
</dbReference>
<evidence type="ECO:0000259" key="20">
    <source>
        <dbReference type="Pfam" id="PF08245"/>
    </source>
</evidence>
<dbReference type="GO" id="GO:0005524">
    <property type="term" value="F:ATP binding"/>
    <property type="evidence" value="ECO:0007669"/>
    <property type="project" value="UniProtKB-KW"/>
</dbReference>
<accession>A0A084GX12</accession>
<dbReference type="GO" id="GO:0004326">
    <property type="term" value="F:tetrahydrofolylpolyglutamate synthase activity"/>
    <property type="evidence" value="ECO:0007669"/>
    <property type="project" value="UniProtKB-EC"/>
</dbReference>
<gene>
    <name evidence="21" type="ORF">GS18_0212260</name>
</gene>
<evidence type="ECO:0000256" key="15">
    <source>
        <dbReference type="ARBA" id="ARBA00030592"/>
    </source>
</evidence>
<dbReference type="Pfam" id="PF08245">
    <property type="entry name" value="Mur_ligase_M"/>
    <property type="match status" value="1"/>
</dbReference>
<dbReference type="EC" id="6.3.2.12" evidence="6"/>
<dbReference type="GO" id="GO:0008841">
    <property type="term" value="F:dihydrofolate synthase activity"/>
    <property type="evidence" value="ECO:0007669"/>
    <property type="project" value="UniProtKB-EC"/>
</dbReference>
<keyword evidence="9 18" id="KW-0436">Ligase</keyword>
<evidence type="ECO:0000256" key="18">
    <source>
        <dbReference type="PIRNR" id="PIRNR001563"/>
    </source>
</evidence>
<dbReference type="Proteomes" id="UP000028549">
    <property type="component" value="Unassembled WGS sequence"/>
</dbReference>
<keyword evidence="11 18" id="KW-0547">Nucleotide-binding</keyword>
<dbReference type="GO" id="GO:0046872">
    <property type="term" value="F:metal ion binding"/>
    <property type="evidence" value="ECO:0007669"/>
    <property type="project" value="UniProtKB-KW"/>
</dbReference>
<keyword evidence="22" id="KW-1185">Reference proteome</keyword>
<comment type="pathway">
    <text evidence="2">Cofactor biosynthesis; tetrahydrofolate biosynthesis; 7,8-dihydrofolate from 2-amino-4-hydroxy-6-hydroxymethyl-7,8-dihydropteridine diphosphate and 4-aminobenzoate: step 2/2.</text>
</comment>
<dbReference type="InterPro" id="IPR018109">
    <property type="entry name" value="Folylpolyglutamate_synth_CS"/>
</dbReference>